<dbReference type="RefSeq" id="WP_127734178.1">
    <property type="nucleotide sequence ID" value="NZ_SACP01000060.1"/>
</dbReference>
<name>A0A3S2YHX2_9HYPH</name>
<protein>
    <submittedName>
        <fullName evidence="1">Uncharacterized protein</fullName>
    </submittedName>
</protein>
<dbReference type="Proteomes" id="UP000286997">
    <property type="component" value="Unassembled WGS sequence"/>
</dbReference>
<accession>A0A3S2YHX2</accession>
<evidence type="ECO:0000313" key="2">
    <source>
        <dbReference type="Proteomes" id="UP000286997"/>
    </source>
</evidence>
<proteinExistence type="predicted"/>
<comment type="caution">
    <text evidence="1">The sequence shown here is derived from an EMBL/GenBank/DDBJ whole genome shotgun (WGS) entry which is preliminary data.</text>
</comment>
<sequence>MRDLSDTAGHLQLAPVETWGDLALKLAVLIAEGEATADDAAAFPWVHLHALHADLHGAQPTR</sequence>
<organism evidence="1 2">
    <name type="scientific">Methylobacterium oryzihabitans</name>
    <dbReference type="NCBI Taxonomy" id="2499852"/>
    <lineage>
        <taxon>Bacteria</taxon>
        <taxon>Pseudomonadati</taxon>
        <taxon>Pseudomonadota</taxon>
        <taxon>Alphaproteobacteria</taxon>
        <taxon>Hyphomicrobiales</taxon>
        <taxon>Methylobacteriaceae</taxon>
        <taxon>Methylobacterium</taxon>
    </lineage>
</organism>
<reference evidence="1 2" key="1">
    <citation type="submission" date="2019-01" db="EMBL/GenBank/DDBJ databases">
        <authorList>
            <person name="Chen W.-M."/>
        </authorList>
    </citation>
    <scope>NUCLEOTIDE SEQUENCE [LARGE SCALE GENOMIC DNA]</scope>
    <source>
        <strain evidence="1 2">TER-1</strain>
    </source>
</reference>
<evidence type="ECO:0000313" key="1">
    <source>
        <dbReference type="EMBL" id="RVU11998.1"/>
    </source>
</evidence>
<dbReference type="AlphaFoldDB" id="A0A3S2YHX2"/>
<keyword evidence="2" id="KW-1185">Reference proteome</keyword>
<gene>
    <name evidence="1" type="ORF">EOE48_28145</name>
</gene>
<dbReference type="EMBL" id="SACP01000060">
    <property type="protein sequence ID" value="RVU11998.1"/>
    <property type="molecule type" value="Genomic_DNA"/>
</dbReference>